<dbReference type="InterPro" id="IPR010389">
    <property type="entry name" value="Urate_ox_N"/>
</dbReference>
<feature type="transmembrane region" description="Helical" evidence="1">
    <location>
        <begin position="251"/>
        <end position="269"/>
    </location>
</feature>
<proteinExistence type="predicted"/>
<accession>A0A4R3MH65</accession>
<sequence>MQAFLLDWLNLLLRWSHFVLGVGWIGASFYFIWLDLSLRQRERMNPGVYGTSWLVHGGGFYHVEKYTVAPDRLPEDLHWFVWEAYLTWLTGFALLVIQYYVNASSYLIDPSVLSLTPWQAVGISLASLAAGWLAYDGLCRSPVGRRPALLAVAVFALILAAAWLFSHVFSGRGALIHVGAFVGTMMAANVFMVIIPNQRKMTAALIAGERPDPRLGFIGKQRSTHNNYLTLPVLLMMVSGHYPMLHSHPQTWLVVGLILVMGAMVRHFINRADAGDAFATYSWTLLVAAVALVGAIYLTRPQERHADARPVPADDRVLAILDAHCVMCHAARPTHEGFEAPPADIRLETLAELRRYADRVVAQAVRAEAMPLGNETGMTAEERAALGAWIAANR</sequence>
<organism evidence="3 4">
    <name type="scientific">Tepidamorphus gemmatus</name>
    <dbReference type="NCBI Taxonomy" id="747076"/>
    <lineage>
        <taxon>Bacteria</taxon>
        <taxon>Pseudomonadati</taxon>
        <taxon>Pseudomonadota</taxon>
        <taxon>Alphaproteobacteria</taxon>
        <taxon>Hyphomicrobiales</taxon>
        <taxon>Tepidamorphaceae</taxon>
        <taxon>Tepidamorphus</taxon>
    </lineage>
</organism>
<evidence type="ECO:0000256" key="1">
    <source>
        <dbReference type="SAM" id="Phobius"/>
    </source>
</evidence>
<feature type="transmembrane region" description="Helical" evidence="1">
    <location>
        <begin position="175"/>
        <end position="195"/>
    </location>
</feature>
<name>A0A4R3MH65_9HYPH</name>
<keyword evidence="1" id="KW-0472">Membrane</keyword>
<feature type="transmembrane region" description="Helical" evidence="1">
    <location>
        <begin position="12"/>
        <end position="34"/>
    </location>
</feature>
<dbReference type="Proteomes" id="UP000295678">
    <property type="component" value="Unassembled WGS sequence"/>
</dbReference>
<keyword evidence="1" id="KW-0812">Transmembrane</keyword>
<evidence type="ECO:0000313" key="4">
    <source>
        <dbReference type="Proteomes" id="UP000295678"/>
    </source>
</evidence>
<dbReference type="OrthoDB" id="9787495at2"/>
<comment type="caution">
    <text evidence="3">The sequence shown here is derived from an EMBL/GenBank/DDBJ whole genome shotgun (WGS) entry which is preliminary data.</text>
</comment>
<keyword evidence="4" id="KW-1185">Reference proteome</keyword>
<feature type="transmembrane region" description="Helical" evidence="1">
    <location>
        <begin position="80"/>
        <end position="101"/>
    </location>
</feature>
<feature type="transmembrane region" description="Helical" evidence="1">
    <location>
        <begin position="281"/>
        <end position="299"/>
    </location>
</feature>
<keyword evidence="1" id="KW-1133">Transmembrane helix</keyword>
<evidence type="ECO:0000313" key="3">
    <source>
        <dbReference type="EMBL" id="TCT12508.1"/>
    </source>
</evidence>
<gene>
    <name evidence="3" type="ORF">EDC22_102193</name>
</gene>
<evidence type="ECO:0000259" key="2">
    <source>
        <dbReference type="Pfam" id="PF06181"/>
    </source>
</evidence>
<feature type="transmembrane region" description="Helical" evidence="1">
    <location>
        <begin position="147"/>
        <end position="169"/>
    </location>
</feature>
<dbReference type="RefSeq" id="WP_132805283.1">
    <property type="nucleotide sequence ID" value="NZ_SMAK01000002.1"/>
</dbReference>
<dbReference type="AlphaFoldDB" id="A0A4R3MH65"/>
<dbReference type="EMBL" id="SMAK01000002">
    <property type="protein sequence ID" value="TCT12508.1"/>
    <property type="molecule type" value="Genomic_DNA"/>
</dbReference>
<feature type="domain" description="Urate oxidase N-terminal" evidence="2">
    <location>
        <begin position="4"/>
        <end position="293"/>
    </location>
</feature>
<dbReference type="Pfam" id="PF06181">
    <property type="entry name" value="Urate_ox_N"/>
    <property type="match status" value="1"/>
</dbReference>
<protein>
    <submittedName>
        <fullName evidence="3">Putative membrane protein</fullName>
    </submittedName>
</protein>
<feature type="transmembrane region" description="Helical" evidence="1">
    <location>
        <begin position="116"/>
        <end position="135"/>
    </location>
</feature>
<reference evidence="3 4" key="1">
    <citation type="submission" date="2019-03" db="EMBL/GenBank/DDBJ databases">
        <title>Genomic Encyclopedia of Type Strains, Phase IV (KMG-IV): sequencing the most valuable type-strain genomes for metagenomic binning, comparative biology and taxonomic classification.</title>
        <authorList>
            <person name="Goeker M."/>
        </authorList>
    </citation>
    <scope>NUCLEOTIDE SEQUENCE [LARGE SCALE GENOMIC DNA]</scope>
    <source>
        <strain evidence="3 4">DSM 19345</strain>
    </source>
</reference>